<dbReference type="GeneID" id="7842738"/>
<feature type="signal peptide" evidence="1">
    <location>
        <begin position="1"/>
        <end position="19"/>
    </location>
</feature>
<gene>
    <name evidence="3" type="ORF">TTHERM_00717850</name>
</gene>
<dbReference type="SUPFAM" id="SSF53474">
    <property type="entry name" value="alpha/beta-Hydrolases"/>
    <property type="match status" value="1"/>
</dbReference>
<dbReference type="HOGENOM" id="CLU_032957_5_1_1"/>
<evidence type="ECO:0000313" key="4">
    <source>
        <dbReference type="Proteomes" id="UP000009168"/>
    </source>
</evidence>
<dbReference type="GO" id="GO:0006629">
    <property type="term" value="P:lipid metabolic process"/>
    <property type="evidence" value="ECO:0007669"/>
    <property type="project" value="InterPro"/>
</dbReference>
<feature type="chain" id="PRO_5004202118" evidence="1">
    <location>
        <begin position="20"/>
        <end position="277"/>
    </location>
</feature>
<dbReference type="CDD" id="cd00519">
    <property type="entry name" value="Lipase_3"/>
    <property type="match status" value="1"/>
</dbReference>
<keyword evidence="1" id="KW-0732">Signal</keyword>
<dbReference type="OMA" id="RWPNPNH"/>
<dbReference type="ESTHER" id="tetts-q23e94">
    <property type="family name" value="Lipase_3"/>
</dbReference>
<keyword evidence="4" id="KW-1185">Reference proteome</keyword>
<dbReference type="PANTHER" id="PTHR45856:SF25">
    <property type="entry name" value="FUNGAL LIPASE-LIKE DOMAIN-CONTAINING PROTEIN"/>
    <property type="match status" value="1"/>
</dbReference>
<dbReference type="InterPro" id="IPR051218">
    <property type="entry name" value="Sec_MonoDiacylglyc_Lipase"/>
</dbReference>
<feature type="domain" description="Fungal lipase-type" evidence="2">
    <location>
        <begin position="88"/>
        <end position="222"/>
    </location>
</feature>
<reference evidence="4" key="1">
    <citation type="journal article" date="2006" name="PLoS Biol.">
        <title>Macronuclear genome sequence of the ciliate Tetrahymena thermophila, a model eukaryote.</title>
        <authorList>
            <person name="Eisen J.A."/>
            <person name="Coyne R.S."/>
            <person name="Wu M."/>
            <person name="Wu D."/>
            <person name="Thiagarajan M."/>
            <person name="Wortman J.R."/>
            <person name="Badger J.H."/>
            <person name="Ren Q."/>
            <person name="Amedeo P."/>
            <person name="Jones K.M."/>
            <person name="Tallon L.J."/>
            <person name="Delcher A.L."/>
            <person name="Salzberg S.L."/>
            <person name="Silva J.C."/>
            <person name="Haas B.J."/>
            <person name="Majoros W.H."/>
            <person name="Farzad M."/>
            <person name="Carlton J.M."/>
            <person name="Smith R.K. Jr."/>
            <person name="Garg J."/>
            <person name="Pearlman R.E."/>
            <person name="Karrer K.M."/>
            <person name="Sun L."/>
            <person name="Manning G."/>
            <person name="Elde N.C."/>
            <person name="Turkewitz A.P."/>
            <person name="Asai D.J."/>
            <person name="Wilkes D.E."/>
            <person name="Wang Y."/>
            <person name="Cai H."/>
            <person name="Collins K."/>
            <person name="Stewart B.A."/>
            <person name="Lee S.R."/>
            <person name="Wilamowska K."/>
            <person name="Weinberg Z."/>
            <person name="Ruzzo W.L."/>
            <person name="Wloga D."/>
            <person name="Gaertig J."/>
            <person name="Frankel J."/>
            <person name="Tsao C.-C."/>
            <person name="Gorovsky M.A."/>
            <person name="Keeling P.J."/>
            <person name="Waller R.F."/>
            <person name="Patron N.J."/>
            <person name="Cherry J.M."/>
            <person name="Stover N.A."/>
            <person name="Krieger C.J."/>
            <person name="del Toro C."/>
            <person name="Ryder H.F."/>
            <person name="Williamson S.C."/>
            <person name="Barbeau R.A."/>
            <person name="Hamilton E.P."/>
            <person name="Orias E."/>
        </authorList>
    </citation>
    <scope>NUCLEOTIDE SEQUENCE [LARGE SCALE GENOMIC DNA]</scope>
    <source>
        <strain evidence="4">SB210</strain>
    </source>
</reference>
<dbReference type="InterPro" id="IPR029058">
    <property type="entry name" value="AB_hydrolase_fold"/>
</dbReference>
<organism evidence="3 4">
    <name type="scientific">Tetrahymena thermophila (strain SB210)</name>
    <dbReference type="NCBI Taxonomy" id="312017"/>
    <lineage>
        <taxon>Eukaryota</taxon>
        <taxon>Sar</taxon>
        <taxon>Alveolata</taxon>
        <taxon>Ciliophora</taxon>
        <taxon>Intramacronucleata</taxon>
        <taxon>Oligohymenophorea</taxon>
        <taxon>Hymenostomatida</taxon>
        <taxon>Tetrahymenina</taxon>
        <taxon>Tetrahymenidae</taxon>
        <taxon>Tetrahymena</taxon>
    </lineage>
</organism>
<dbReference type="InterPro" id="IPR002921">
    <property type="entry name" value="Fungal_lipase-type"/>
</dbReference>
<dbReference type="EMBL" id="GG662649">
    <property type="protein sequence ID" value="EAR94859.1"/>
    <property type="molecule type" value="Genomic_DNA"/>
</dbReference>
<name>Q23E94_TETTS</name>
<dbReference type="Gene3D" id="3.40.50.1820">
    <property type="entry name" value="alpha/beta hydrolase"/>
    <property type="match status" value="1"/>
</dbReference>
<evidence type="ECO:0000313" key="3">
    <source>
        <dbReference type="EMBL" id="EAR94859.1"/>
    </source>
</evidence>
<dbReference type="AlphaFoldDB" id="Q23E94"/>
<dbReference type="eggNOG" id="KOG4569">
    <property type="taxonomic scope" value="Eukaryota"/>
</dbReference>
<dbReference type="RefSeq" id="XP_001015104.1">
    <property type="nucleotide sequence ID" value="XM_001015104.3"/>
</dbReference>
<evidence type="ECO:0000259" key="2">
    <source>
        <dbReference type="Pfam" id="PF01764"/>
    </source>
</evidence>
<dbReference type="OrthoDB" id="345705at2759"/>
<dbReference type="PANTHER" id="PTHR45856">
    <property type="entry name" value="ALPHA/BETA-HYDROLASES SUPERFAMILY PROTEIN"/>
    <property type="match status" value="1"/>
</dbReference>
<proteinExistence type="predicted"/>
<dbReference type="Pfam" id="PF01764">
    <property type="entry name" value="Lipase_3"/>
    <property type="match status" value="1"/>
</dbReference>
<protein>
    <submittedName>
        <fullName evidence="3">Lipase family protein</fullName>
    </submittedName>
</protein>
<sequence length="277" mass="31602">MRNKFSGLILLCIVCFVFCEIEQQYDEGLAKSFMHYAATAGCGSTRIQDWSCSVCSYNQNVTDITIYSSDKFQTQAYTAYSQADNQIVVAFRGSVNPRNYISDFSFTLVKYPQCHTKQDNCRAHLGFWNAYKGFNNQTLQDTLKLKNKYPTASIVITGHSLGAAISIFAALELKNYVHIDYIYNFGQPRIGNKAFALYIMNELPQIKRIVHDKDIVPHLPPRFLGFHHESQEIWYNANFTSYKECNSSGEDPKCMDSVIIPSISQHTFYLNVTMEAC</sequence>
<accession>Q23E94</accession>
<dbReference type="InParanoid" id="Q23E94"/>
<evidence type="ECO:0000256" key="1">
    <source>
        <dbReference type="SAM" id="SignalP"/>
    </source>
</evidence>
<dbReference type="Proteomes" id="UP000009168">
    <property type="component" value="Unassembled WGS sequence"/>
</dbReference>
<dbReference type="KEGG" id="tet:TTHERM_00717850"/>